<reference evidence="5" key="2">
    <citation type="journal article" date="2008" name="Genome Biol.">
        <title>Improved genome assembly and evidence-based global gene model set for the chordate Ciona intestinalis: new insight into intron and operon populations.</title>
        <authorList>
            <person name="Satou Y."/>
            <person name="Mineta K."/>
            <person name="Ogasawara M."/>
            <person name="Sasakura Y."/>
            <person name="Shoguchi E."/>
            <person name="Ueno K."/>
            <person name="Yamada L."/>
            <person name="Matsumoto J."/>
            <person name="Wasserscheid J."/>
            <person name="Dewar K."/>
            <person name="Wiley G.B."/>
            <person name="Macmil S.L."/>
            <person name="Roe B.A."/>
            <person name="Zeller R.W."/>
            <person name="Hastings K.E."/>
            <person name="Lemaire P."/>
            <person name="Lindquist E."/>
            <person name="Endo T."/>
            <person name="Hotta K."/>
            <person name="Inaba K."/>
        </authorList>
    </citation>
    <scope>NUCLEOTIDE SEQUENCE [LARGE SCALE GENOMIC DNA]</scope>
    <source>
        <strain evidence="5">wild type</strain>
    </source>
</reference>
<reference evidence="6" key="1">
    <citation type="journal article" date="2002" name="Science">
        <title>The draft genome of Ciona intestinalis: insights into chordate and vertebrate origins.</title>
        <authorList>
            <person name="Dehal P."/>
            <person name="Satou Y."/>
            <person name="Campbell R.K."/>
            <person name="Chapman J."/>
            <person name="Degnan B."/>
            <person name="De Tomaso A."/>
            <person name="Davidson B."/>
            <person name="Di Gregorio A."/>
            <person name="Gelpke M."/>
            <person name="Goodstein D.M."/>
            <person name="Harafuji N."/>
            <person name="Hastings K.E."/>
            <person name="Ho I."/>
            <person name="Hotta K."/>
            <person name="Huang W."/>
            <person name="Kawashima T."/>
            <person name="Lemaire P."/>
            <person name="Martinez D."/>
            <person name="Meinertzhagen I.A."/>
            <person name="Necula S."/>
            <person name="Nonaka M."/>
            <person name="Putnam N."/>
            <person name="Rash S."/>
            <person name="Saiga H."/>
            <person name="Satake M."/>
            <person name="Terry A."/>
            <person name="Yamada L."/>
            <person name="Wang H.G."/>
            <person name="Awazu S."/>
            <person name="Azumi K."/>
            <person name="Boore J."/>
            <person name="Branno M."/>
            <person name="Chin-Bow S."/>
            <person name="DeSantis R."/>
            <person name="Doyle S."/>
            <person name="Francino P."/>
            <person name="Keys D.N."/>
            <person name="Haga S."/>
            <person name="Hayashi H."/>
            <person name="Hino K."/>
            <person name="Imai K.S."/>
            <person name="Inaba K."/>
            <person name="Kano S."/>
            <person name="Kobayashi K."/>
            <person name="Kobayashi M."/>
            <person name="Lee B.I."/>
            <person name="Makabe K.W."/>
            <person name="Manohar C."/>
            <person name="Matassi G."/>
            <person name="Medina M."/>
            <person name="Mochizuki Y."/>
            <person name="Mount S."/>
            <person name="Morishita T."/>
            <person name="Miura S."/>
            <person name="Nakayama A."/>
            <person name="Nishizaka S."/>
            <person name="Nomoto H."/>
            <person name="Ohta F."/>
            <person name="Oishi K."/>
            <person name="Rigoutsos I."/>
            <person name="Sano M."/>
            <person name="Sasaki A."/>
            <person name="Sasakura Y."/>
            <person name="Shoguchi E."/>
            <person name="Shin-i T."/>
            <person name="Spagnuolo A."/>
            <person name="Stainier D."/>
            <person name="Suzuki M.M."/>
            <person name="Tassy O."/>
            <person name="Takatori N."/>
            <person name="Tokuoka M."/>
            <person name="Yagi K."/>
            <person name="Yoshizaki F."/>
            <person name="Wada S."/>
            <person name="Zhang C."/>
            <person name="Hyatt P.D."/>
            <person name="Larimer F."/>
            <person name="Detter C."/>
            <person name="Doggett N."/>
            <person name="Glavina T."/>
            <person name="Hawkins T."/>
            <person name="Richardson P."/>
            <person name="Lucas S."/>
            <person name="Kohara Y."/>
            <person name="Levine M."/>
            <person name="Satoh N."/>
            <person name="Rokhsar D.S."/>
        </authorList>
    </citation>
    <scope>NUCLEOTIDE SEQUENCE [LARGE SCALE GENOMIC DNA]</scope>
</reference>
<evidence type="ECO:0000259" key="3">
    <source>
        <dbReference type="PROSITE" id="PS50009"/>
    </source>
</evidence>
<dbReference type="GO" id="GO:0005886">
    <property type="term" value="C:plasma membrane"/>
    <property type="evidence" value="ECO:0000318"/>
    <property type="project" value="GO_Central"/>
</dbReference>
<sequence>ELFFRSKSNMEESLQQEALLRHLLLKRTSTAEDEYTYTFLLGSRLFQSPDEILNKLCTACHAMTSTIEPGFDAKQRLVMVLHDWVQHFPTDFKNKQTRASLSEVVEQLQNQDENLSELCSQVMGSLSQHTVVQESYERQLSDSDLEHELQKTVNYRKSRDAMISVLLAIRDATDVNEMAQQMCIIEMEFLKHVGADEFLQMFAADASQSKTNLGACVRWFNRLSRLVGTIILMCRKRKHARHVITMFARIANRCFELSNFNSAMAILSGLSLGSVTRLKKTWNKLKLSELHQLQNAFDPTNNFQQYRSIHSSRVKALHPMTSFDDDEGVMVPFLVLLVKDVYFLNHAIPTVQSDGTINFEKLRKLAEILRPLESWKKMSSSYPKKDELHSFLLHSPVLEDSDLYLLSYKREAPTNRFEKQQLKTLKFAQEMKKRQETMASKSLRRKTF</sequence>
<dbReference type="OMA" id="IAKECCE"/>
<dbReference type="InterPro" id="IPR036964">
    <property type="entry name" value="RASGEF_cat_dom_sf"/>
</dbReference>
<protein>
    <recommendedName>
        <fullName evidence="7">Ras-GEF domain-containing protein</fullName>
    </recommendedName>
</protein>
<proteinExistence type="predicted"/>
<dbReference type="PROSITE" id="PS50009">
    <property type="entry name" value="RASGEF_CAT"/>
    <property type="match status" value="1"/>
</dbReference>
<dbReference type="PROSITE" id="PS00720">
    <property type="entry name" value="RASGEF"/>
    <property type="match status" value="1"/>
</dbReference>
<dbReference type="PANTHER" id="PTHR23113:SF356">
    <property type="entry name" value="FI05912P-RELATED"/>
    <property type="match status" value="1"/>
</dbReference>
<dbReference type="InterPro" id="IPR008937">
    <property type="entry name" value="Ras-like_GEF"/>
</dbReference>
<accession>F6WH38</accession>
<dbReference type="HOGENOM" id="CLU_022907_2_0_1"/>
<keyword evidence="1 2" id="KW-0344">Guanine-nucleotide releasing factor</keyword>
<dbReference type="EMBL" id="EAAA01002268">
    <property type="status" value="NOT_ANNOTATED_CDS"/>
    <property type="molecule type" value="Genomic_DNA"/>
</dbReference>
<evidence type="ECO:0000256" key="2">
    <source>
        <dbReference type="PROSITE-ProRule" id="PRU00168"/>
    </source>
</evidence>
<feature type="domain" description="N-terminal Ras-GEF" evidence="4">
    <location>
        <begin position="7"/>
        <end position="130"/>
    </location>
</feature>
<dbReference type="STRING" id="7719.ENSCINP00000015997"/>
<dbReference type="InterPro" id="IPR001895">
    <property type="entry name" value="RASGEF_cat_dom"/>
</dbReference>
<dbReference type="GO" id="GO:0007265">
    <property type="term" value="P:Ras protein signal transduction"/>
    <property type="evidence" value="ECO:0000318"/>
    <property type="project" value="GO_Central"/>
</dbReference>
<dbReference type="InterPro" id="IPR023578">
    <property type="entry name" value="Ras_GEF_dom_sf"/>
</dbReference>
<evidence type="ECO:0000313" key="6">
    <source>
        <dbReference type="Proteomes" id="UP000008144"/>
    </source>
</evidence>
<dbReference type="InParanoid" id="F6WH38"/>
<dbReference type="PROSITE" id="PS50212">
    <property type="entry name" value="RASGEF_NTER"/>
    <property type="match status" value="1"/>
</dbReference>
<evidence type="ECO:0008006" key="7">
    <source>
        <dbReference type="Google" id="ProtNLM"/>
    </source>
</evidence>
<evidence type="ECO:0000313" key="5">
    <source>
        <dbReference type="Ensembl" id="ENSCINP00000015997.3"/>
    </source>
</evidence>
<dbReference type="SMART" id="SM00147">
    <property type="entry name" value="RasGEF"/>
    <property type="match status" value="1"/>
</dbReference>
<evidence type="ECO:0000259" key="4">
    <source>
        <dbReference type="PROSITE" id="PS50212"/>
    </source>
</evidence>
<dbReference type="Ensembl" id="ENSCINT00000015997.3">
    <property type="protein sequence ID" value="ENSCINP00000015997.3"/>
    <property type="gene ID" value="ENSCING00000007820.3"/>
</dbReference>
<dbReference type="FunCoup" id="F6WH38">
    <property type="interactions" value="3"/>
</dbReference>
<dbReference type="Proteomes" id="UP000008144">
    <property type="component" value="Chromosome 6"/>
</dbReference>
<reference evidence="5" key="4">
    <citation type="submission" date="2025-09" db="UniProtKB">
        <authorList>
            <consortium name="Ensembl"/>
        </authorList>
    </citation>
    <scope>IDENTIFICATION</scope>
</reference>
<reference evidence="5" key="3">
    <citation type="submission" date="2025-08" db="UniProtKB">
        <authorList>
            <consortium name="Ensembl"/>
        </authorList>
    </citation>
    <scope>IDENTIFICATION</scope>
</reference>
<dbReference type="Gene3D" id="1.20.870.10">
    <property type="entry name" value="Son of sevenless (SoS) protein Chain: S domain 1"/>
    <property type="match status" value="1"/>
</dbReference>
<dbReference type="InterPro" id="IPR000651">
    <property type="entry name" value="Ras-like_Gua-exchang_fac_N"/>
</dbReference>
<dbReference type="Gene3D" id="1.10.840.10">
    <property type="entry name" value="Ras guanine-nucleotide exchange factors catalytic domain"/>
    <property type="match status" value="1"/>
</dbReference>
<dbReference type="PANTHER" id="PTHR23113">
    <property type="entry name" value="GUANINE NUCLEOTIDE EXCHANGE FACTOR"/>
    <property type="match status" value="1"/>
</dbReference>
<dbReference type="AlphaFoldDB" id="F6WH38"/>
<dbReference type="SUPFAM" id="SSF48366">
    <property type="entry name" value="Ras GEF"/>
    <property type="match status" value="1"/>
</dbReference>
<dbReference type="GO" id="GO:0005085">
    <property type="term" value="F:guanyl-nucleotide exchange factor activity"/>
    <property type="evidence" value="ECO:0000318"/>
    <property type="project" value="GO_Central"/>
</dbReference>
<name>F6WH38_CIOIN</name>
<dbReference type="InterPro" id="IPR019804">
    <property type="entry name" value="Ras_G-nucl-exch_fac_CS"/>
</dbReference>
<evidence type="ECO:0000256" key="1">
    <source>
        <dbReference type="ARBA" id="ARBA00022658"/>
    </source>
</evidence>
<keyword evidence="6" id="KW-1185">Reference proteome</keyword>
<feature type="domain" description="Ras-GEF" evidence="3">
    <location>
        <begin position="174"/>
        <end position="413"/>
    </location>
</feature>
<organism evidence="5 6">
    <name type="scientific">Ciona intestinalis</name>
    <name type="common">Transparent sea squirt</name>
    <name type="synonym">Ascidia intestinalis</name>
    <dbReference type="NCBI Taxonomy" id="7719"/>
    <lineage>
        <taxon>Eukaryota</taxon>
        <taxon>Metazoa</taxon>
        <taxon>Chordata</taxon>
        <taxon>Tunicata</taxon>
        <taxon>Ascidiacea</taxon>
        <taxon>Phlebobranchia</taxon>
        <taxon>Cionidae</taxon>
        <taxon>Ciona</taxon>
    </lineage>
</organism>
<dbReference type="Pfam" id="PF00617">
    <property type="entry name" value="RasGEF"/>
    <property type="match status" value="1"/>
</dbReference>